<proteinExistence type="predicted"/>
<feature type="compositionally biased region" description="Pro residues" evidence="1">
    <location>
        <begin position="369"/>
        <end position="378"/>
    </location>
</feature>
<organism evidence="2 3">
    <name type="scientific">Lentinula aciculospora</name>
    <dbReference type="NCBI Taxonomy" id="153920"/>
    <lineage>
        <taxon>Eukaryota</taxon>
        <taxon>Fungi</taxon>
        <taxon>Dikarya</taxon>
        <taxon>Basidiomycota</taxon>
        <taxon>Agaricomycotina</taxon>
        <taxon>Agaricomycetes</taxon>
        <taxon>Agaricomycetidae</taxon>
        <taxon>Agaricales</taxon>
        <taxon>Marasmiineae</taxon>
        <taxon>Omphalotaceae</taxon>
        <taxon>Lentinula</taxon>
    </lineage>
</organism>
<feature type="region of interest" description="Disordered" evidence="1">
    <location>
        <begin position="431"/>
        <end position="477"/>
    </location>
</feature>
<protein>
    <submittedName>
        <fullName evidence="2">Uncharacterized protein</fullName>
    </submittedName>
</protein>
<accession>A0A9W9DF15</accession>
<evidence type="ECO:0000313" key="2">
    <source>
        <dbReference type="EMBL" id="KAJ4467232.1"/>
    </source>
</evidence>
<reference evidence="2" key="1">
    <citation type="submission" date="2022-08" db="EMBL/GenBank/DDBJ databases">
        <title>A Global Phylogenomic Analysis of the Shiitake Genus Lentinula.</title>
        <authorList>
            <consortium name="DOE Joint Genome Institute"/>
            <person name="Sierra-Patev S."/>
            <person name="Min B."/>
            <person name="Naranjo-Ortiz M."/>
            <person name="Looney B."/>
            <person name="Konkel Z."/>
            <person name="Slot J.C."/>
            <person name="Sakamoto Y."/>
            <person name="Steenwyk J.L."/>
            <person name="Rokas A."/>
            <person name="Carro J."/>
            <person name="Camarero S."/>
            <person name="Ferreira P."/>
            <person name="Molpeceres G."/>
            <person name="Ruiz-Duenas F.J."/>
            <person name="Serrano A."/>
            <person name="Henrissat B."/>
            <person name="Drula E."/>
            <person name="Hughes K.W."/>
            <person name="Mata J.L."/>
            <person name="Ishikawa N.K."/>
            <person name="Vargas-Isla R."/>
            <person name="Ushijima S."/>
            <person name="Smith C.A."/>
            <person name="Ahrendt S."/>
            <person name="Andreopoulos W."/>
            <person name="He G."/>
            <person name="Labutti K."/>
            <person name="Lipzen A."/>
            <person name="Ng V."/>
            <person name="Riley R."/>
            <person name="Sandor L."/>
            <person name="Barry K."/>
            <person name="Martinez A.T."/>
            <person name="Xiao Y."/>
            <person name="Gibbons J.G."/>
            <person name="Terashima K."/>
            <person name="Grigoriev I.V."/>
            <person name="Hibbett D.S."/>
        </authorList>
    </citation>
    <scope>NUCLEOTIDE SEQUENCE</scope>
    <source>
        <strain evidence="2">JLM2183</strain>
    </source>
</reference>
<feature type="region of interest" description="Disordered" evidence="1">
    <location>
        <begin position="233"/>
        <end position="315"/>
    </location>
</feature>
<name>A0A9W9DF15_9AGAR</name>
<feature type="compositionally biased region" description="Polar residues" evidence="1">
    <location>
        <begin position="240"/>
        <end position="255"/>
    </location>
</feature>
<evidence type="ECO:0000313" key="3">
    <source>
        <dbReference type="Proteomes" id="UP001150266"/>
    </source>
</evidence>
<keyword evidence="3" id="KW-1185">Reference proteome</keyword>
<evidence type="ECO:0000256" key="1">
    <source>
        <dbReference type="SAM" id="MobiDB-lite"/>
    </source>
</evidence>
<feature type="region of interest" description="Disordered" evidence="1">
    <location>
        <begin position="190"/>
        <end position="216"/>
    </location>
</feature>
<dbReference type="Proteomes" id="UP001150266">
    <property type="component" value="Unassembled WGS sequence"/>
</dbReference>
<feature type="compositionally biased region" description="Acidic residues" evidence="1">
    <location>
        <begin position="583"/>
        <end position="597"/>
    </location>
</feature>
<dbReference type="OrthoDB" id="2960890at2759"/>
<feature type="compositionally biased region" description="Low complexity" evidence="1">
    <location>
        <begin position="453"/>
        <end position="463"/>
    </location>
</feature>
<dbReference type="EMBL" id="JAOTPV010000048">
    <property type="protein sequence ID" value="KAJ4467232.1"/>
    <property type="molecule type" value="Genomic_DNA"/>
</dbReference>
<feature type="region of interest" description="Disordered" evidence="1">
    <location>
        <begin position="359"/>
        <end position="382"/>
    </location>
</feature>
<feature type="region of interest" description="Disordered" evidence="1">
    <location>
        <begin position="636"/>
        <end position="728"/>
    </location>
</feature>
<dbReference type="AlphaFoldDB" id="A0A9W9DF15"/>
<gene>
    <name evidence="2" type="ORF">J3R30DRAFT_3718132</name>
</gene>
<feature type="compositionally biased region" description="Polar residues" evidence="1">
    <location>
        <begin position="263"/>
        <end position="289"/>
    </location>
</feature>
<comment type="caution">
    <text evidence="2">The sequence shown here is derived from an EMBL/GenBank/DDBJ whole genome shotgun (WGS) entry which is preliminary data.</text>
</comment>
<feature type="region of interest" description="Disordered" evidence="1">
    <location>
        <begin position="579"/>
        <end position="600"/>
    </location>
</feature>
<sequence length="745" mass="80683">MIASSEFTQEPWYKTTNGTGISVESLNASARSTVRLNALKKPSLYSIITGRNSSLFSNPSQQTVTASTSLQSSTFSFPNQPDRNISRLRFLRLKKAKSTVNMQSSVSPSAVVGPSKLSRVHSITAIPQNRPDLWIYPPESGDTESENLDRPLNTSRITVANSDTPQVSVRVVGRGGQGSRLRPANQRISHLHQSLRDQPITSVDLSDRSDAKAPAVPGPISIARVVGRGGLGSKRRVHLNPSSTFISPSVPSNFRVSPHERAQSTSTQSVSILSGPSAQGPSSLQSPTIRVNGRGGAASRLRVRPPSPPPGQSLATMCKLKWKNRKRAKSDIGVVLENPHPRKKFASFRRPRANTIPELDINDKSRPLPAIPASPPPSTTVDVEPDPNFTSASLSVYVHPSESDVRVPAAPRNKLERTLGDAVPSNMLLSTNANHLSDNGAFGRKYRRRSRGSTHSLSSLGSTAKSQRRRSVARSLSSLGSFIRRPSSRPSSEVYVYTEEGDNDFDVIEDDDDKEEVCWIDNEFDSYSREGATTPISPMIFSVRPPSPTPPPKPKLSIDSVVPADETLASVVSVSTCSTDGQDFSELDSEDGGEEEEVYTHSEVFTPATLSDDSAIPDTSLSSFASACPCSDVPPVSPIVFSEAERPPSTASLSTPRSRSKSVEFENTPRTQLRALSLEPIPPNTTSSPASPASPPDSPFHGSFSSHPRRELREGTGVILSPHGWTGEWNRKDMQDVIQSLRELK</sequence>